<dbReference type="Gene3D" id="1.10.260.40">
    <property type="entry name" value="lambda repressor-like DNA-binding domains"/>
    <property type="match status" value="1"/>
</dbReference>
<dbReference type="NCBIfam" id="TIGR02612">
    <property type="entry name" value="mob_myst_A"/>
    <property type="match status" value="1"/>
</dbReference>
<evidence type="ECO:0000259" key="1">
    <source>
        <dbReference type="PROSITE" id="PS50943"/>
    </source>
</evidence>
<organism evidence="2 3">
    <name type="scientific">Luteimonas salinisoli</name>
    <dbReference type="NCBI Taxonomy" id="2752307"/>
    <lineage>
        <taxon>Bacteria</taxon>
        <taxon>Pseudomonadati</taxon>
        <taxon>Pseudomonadota</taxon>
        <taxon>Gammaproteobacteria</taxon>
        <taxon>Lysobacterales</taxon>
        <taxon>Lysobacteraceae</taxon>
        <taxon>Luteimonas</taxon>
    </lineage>
</organism>
<name>A0A853JA21_9GAMM</name>
<reference evidence="2 3" key="1">
    <citation type="submission" date="2020-07" db="EMBL/GenBank/DDBJ databases">
        <title>Luteimonas sp. SJ-92.</title>
        <authorList>
            <person name="Huang X.-X."/>
            <person name="Xu L."/>
            <person name="Sun J.-Q."/>
        </authorList>
    </citation>
    <scope>NUCLEOTIDE SEQUENCE [LARGE SCALE GENOMIC DNA]</scope>
    <source>
        <strain evidence="2 3">SJ-92</strain>
    </source>
</reference>
<evidence type="ECO:0000313" key="2">
    <source>
        <dbReference type="EMBL" id="NZA25480.1"/>
    </source>
</evidence>
<sequence>MATTRSMRQLARKRLDERFAALRALPPPTRAAPRGGWIRTIREALGIPRHELGRRMGVGEKRVVQLERGEAEGKLTIESLARAAEALDCELVVALLPRRPLEQTVTDRRMQLAAAWLKSRALDTMAMENQAVSLDDLPSQLVREIEQQFPDERLWDPT</sequence>
<dbReference type="Pfam" id="PF01381">
    <property type="entry name" value="HTH_3"/>
    <property type="match status" value="1"/>
</dbReference>
<dbReference type="RefSeq" id="WP_180677280.1">
    <property type="nucleotide sequence ID" value="NZ_JACCKA010000027.1"/>
</dbReference>
<keyword evidence="3" id="KW-1185">Reference proteome</keyword>
<dbReference type="GO" id="GO:0003677">
    <property type="term" value="F:DNA binding"/>
    <property type="evidence" value="ECO:0007669"/>
    <property type="project" value="InterPro"/>
</dbReference>
<feature type="domain" description="HTH cro/C1-type" evidence="1">
    <location>
        <begin position="38"/>
        <end position="94"/>
    </location>
</feature>
<proteinExistence type="predicted"/>
<dbReference type="InterPro" id="IPR010982">
    <property type="entry name" value="Lambda_DNA-bd_dom_sf"/>
</dbReference>
<dbReference type="AlphaFoldDB" id="A0A853JA21"/>
<dbReference type="SMART" id="SM00530">
    <property type="entry name" value="HTH_XRE"/>
    <property type="match status" value="1"/>
</dbReference>
<dbReference type="InterPro" id="IPR001387">
    <property type="entry name" value="Cro/C1-type_HTH"/>
</dbReference>
<comment type="caution">
    <text evidence="2">The sequence shown here is derived from an EMBL/GenBank/DDBJ whole genome shotgun (WGS) entry which is preliminary data.</text>
</comment>
<protein>
    <submittedName>
        <fullName evidence="2">Mobile mystery protein A</fullName>
    </submittedName>
</protein>
<evidence type="ECO:0000313" key="3">
    <source>
        <dbReference type="Proteomes" id="UP000578091"/>
    </source>
</evidence>
<dbReference type="CDD" id="cd00093">
    <property type="entry name" value="HTH_XRE"/>
    <property type="match status" value="1"/>
</dbReference>
<dbReference type="PROSITE" id="PS50943">
    <property type="entry name" value="HTH_CROC1"/>
    <property type="match status" value="1"/>
</dbReference>
<accession>A0A853JA21</accession>
<dbReference type="InterPro" id="IPR013435">
    <property type="entry name" value="Mobile_mystery_prot_A"/>
</dbReference>
<dbReference type="EMBL" id="JACCKA010000027">
    <property type="protein sequence ID" value="NZA25480.1"/>
    <property type="molecule type" value="Genomic_DNA"/>
</dbReference>
<dbReference type="SUPFAM" id="SSF47413">
    <property type="entry name" value="lambda repressor-like DNA-binding domains"/>
    <property type="match status" value="1"/>
</dbReference>
<gene>
    <name evidence="2" type="ORF">H0E84_03715</name>
</gene>
<dbReference type="Proteomes" id="UP000578091">
    <property type="component" value="Unassembled WGS sequence"/>
</dbReference>